<dbReference type="GO" id="GO:0046872">
    <property type="term" value="F:metal ion binding"/>
    <property type="evidence" value="ECO:0007669"/>
    <property type="project" value="UniProtKB-KW"/>
</dbReference>
<evidence type="ECO:0000256" key="2">
    <source>
        <dbReference type="ARBA" id="ARBA00022723"/>
    </source>
</evidence>
<gene>
    <name evidence="6" type="ORF">LPB138_04050</name>
</gene>
<dbReference type="InterPro" id="IPR034660">
    <property type="entry name" value="DinB/YfiT-like"/>
</dbReference>
<feature type="domain" description="DinB-like" evidence="5">
    <location>
        <begin position="31"/>
        <end position="168"/>
    </location>
</feature>
<evidence type="ECO:0000259" key="5">
    <source>
        <dbReference type="Pfam" id="PF12867"/>
    </source>
</evidence>
<keyword evidence="1" id="KW-0963">Cytoplasm</keyword>
<organism evidence="6 7">
    <name type="scientific">Urechidicola croceus</name>
    <dbReference type="NCBI Taxonomy" id="1850246"/>
    <lineage>
        <taxon>Bacteria</taxon>
        <taxon>Pseudomonadati</taxon>
        <taxon>Bacteroidota</taxon>
        <taxon>Flavobacteriia</taxon>
        <taxon>Flavobacteriales</taxon>
        <taxon>Flavobacteriaceae</taxon>
        <taxon>Urechidicola</taxon>
    </lineage>
</organism>
<evidence type="ECO:0000313" key="6">
    <source>
        <dbReference type="EMBL" id="AOW19903.1"/>
    </source>
</evidence>
<dbReference type="HAMAP" id="MF_01256">
    <property type="entry name" value="YfiT_hydrol"/>
    <property type="match status" value="1"/>
</dbReference>
<keyword evidence="4" id="KW-0862">Zinc</keyword>
<keyword evidence="7" id="KW-1185">Reference proteome</keyword>
<evidence type="ECO:0000313" key="7">
    <source>
        <dbReference type="Proteomes" id="UP000176050"/>
    </source>
</evidence>
<dbReference type="InterPro" id="IPR023774">
    <property type="entry name" value="Put_metal_dep_hydrolase_YfiT"/>
</dbReference>
<evidence type="ECO:0000256" key="4">
    <source>
        <dbReference type="ARBA" id="ARBA00022833"/>
    </source>
</evidence>
<dbReference type="SUPFAM" id="SSF109854">
    <property type="entry name" value="DinB/YfiT-like putative metalloenzymes"/>
    <property type="match status" value="1"/>
</dbReference>
<dbReference type="NCBIfam" id="NF009807">
    <property type="entry name" value="PRK13291.1"/>
    <property type="match status" value="1"/>
</dbReference>
<dbReference type="GO" id="GO:0016787">
    <property type="term" value="F:hydrolase activity"/>
    <property type="evidence" value="ECO:0007669"/>
    <property type="project" value="UniProtKB-KW"/>
</dbReference>
<accession>A0A1D8P5Q8</accession>
<dbReference type="STRING" id="1850246.LPB138_04050"/>
<dbReference type="EMBL" id="CP017478">
    <property type="protein sequence ID" value="AOW19903.1"/>
    <property type="molecule type" value="Genomic_DNA"/>
</dbReference>
<sequence length="179" mass="21123">MTLEKLKYPIGQSNIPEIITNEHIKNWIEIIDKHPDQLIELVSNLTDEQLDKPYRPDGWTSRQVVHHLGDSHTNSYIRFKWTLTETSPIIKAYDEVKWAELPDTKHAPIAHSLTYLKSLHQKWVYLLKTLTSSDLKKYFIHPATGNKVTLEKNIGIYAWHCQHHFEHINQLLIREGWKQ</sequence>
<dbReference type="Proteomes" id="UP000176050">
    <property type="component" value="Chromosome"/>
</dbReference>
<evidence type="ECO:0000256" key="3">
    <source>
        <dbReference type="ARBA" id="ARBA00022801"/>
    </source>
</evidence>
<dbReference type="AlphaFoldDB" id="A0A1D8P5Q8"/>
<dbReference type="RefSeq" id="WP_070236042.1">
    <property type="nucleotide sequence ID" value="NZ_CP017478.1"/>
</dbReference>
<keyword evidence="2" id="KW-0479">Metal-binding</keyword>
<evidence type="ECO:0000256" key="1">
    <source>
        <dbReference type="ARBA" id="ARBA00022490"/>
    </source>
</evidence>
<dbReference type="Pfam" id="PF12867">
    <property type="entry name" value="DinB_2"/>
    <property type="match status" value="1"/>
</dbReference>
<proteinExistence type="inferred from homology"/>
<protein>
    <submittedName>
        <fullName evidence="6">Metal-dependent hydrolase</fullName>
    </submittedName>
</protein>
<reference evidence="6 7" key="1">
    <citation type="submission" date="2016-10" db="EMBL/GenBank/DDBJ databases">
        <title>Lutibacter sp. LPB0138, isolated from marine gastropod.</title>
        <authorList>
            <person name="Kim E."/>
            <person name="Yi H."/>
        </authorList>
    </citation>
    <scope>NUCLEOTIDE SEQUENCE [LARGE SCALE GENOMIC DNA]</scope>
    <source>
        <strain evidence="6 7">LPB0138</strain>
    </source>
</reference>
<dbReference type="OrthoDB" id="9796039at2"/>
<dbReference type="KEGG" id="lul:LPB138_04050"/>
<name>A0A1D8P5Q8_9FLAO</name>
<dbReference type="Gene3D" id="1.20.120.450">
    <property type="entry name" value="dinb family like domain"/>
    <property type="match status" value="1"/>
</dbReference>
<dbReference type="InterPro" id="IPR024775">
    <property type="entry name" value="DinB-like"/>
</dbReference>
<keyword evidence="3 6" id="KW-0378">Hydrolase</keyword>